<keyword evidence="5" id="KW-1185">Reference proteome</keyword>
<evidence type="ECO:0000313" key="4">
    <source>
        <dbReference type="EMBL" id="QYO75220.1"/>
    </source>
</evidence>
<keyword evidence="2" id="KW-1277">Toxin-antitoxin system</keyword>
<dbReference type="Gene3D" id="3.30.2310.20">
    <property type="entry name" value="RelE-like"/>
    <property type="match status" value="1"/>
</dbReference>
<evidence type="ECO:0000256" key="1">
    <source>
        <dbReference type="ARBA" id="ARBA00006226"/>
    </source>
</evidence>
<protein>
    <recommendedName>
        <fullName evidence="3">Toxin</fullName>
    </recommendedName>
</protein>
<dbReference type="PANTHER" id="PTHR33755:SF9">
    <property type="entry name" value="TOXIN PARE1"/>
    <property type="match status" value="1"/>
</dbReference>
<proteinExistence type="inferred from homology"/>
<comment type="similarity">
    <text evidence="1 3">Belongs to the RelE toxin family.</text>
</comment>
<dbReference type="Proteomes" id="UP000825799">
    <property type="component" value="Chromosome"/>
</dbReference>
<dbReference type="InterPro" id="IPR007712">
    <property type="entry name" value="RelE/ParE_toxin"/>
</dbReference>
<dbReference type="InterPro" id="IPR035093">
    <property type="entry name" value="RelE/ParE_toxin_dom_sf"/>
</dbReference>
<dbReference type="EMBL" id="CP080590">
    <property type="protein sequence ID" value="QYO75220.1"/>
    <property type="molecule type" value="Genomic_DNA"/>
</dbReference>
<dbReference type="Pfam" id="PF05016">
    <property type="entry name" value="ParE_toxin"/>
    <property type="match status" value="1"/>
</dbReference>
<sequence length="91" mass="10453">MRHEISRAAEADLKDIFLYTLETFGSRQAQRYLRDLGAVFEMLGDFPELGRTFEADSRSFIHGSHIVIYRVEDDVVLIGRVLHGARDRSDP</sequence>
<accession>A0ABX8W8D5</accession>
<dbReference type="InterPro" id="IPR051803">
    <property type="entry name" value="TA_system_RelE-like_toxin"/>
</dbReference>
<dbReference type="PANTHER" id="PTHR33755">
    <property type="entry name" value="TOXIN PARE1-RELATED"/>
    <property type="match status" value="1"/>
</dbReference>
<evidence type="ECO:0000256" key="2">
    <source>
        <dbReference type="ARBA" id="ARBA00022649"/>
    </source>
</evidence>
<reference evidence="4 5" key="1">
    <citation type="submission" date="2021-08" db="EMBL/GenBank/DDBJ databases">
        <title>Devosia salina sp. nov., isolated from the South China Sea sediment.</title>
        <authorList>
            <person name="Zhou Z."/>
        </authorList>
    </citation>
    <scope>NUCLEOTIDE SEQUENCE [LARGE SCALE GENOMIC DNA]</scope>
    <source>
        <strain evidence="4 5">SCS-3</strain>
    </source>
</reference>
<dbReference type="InterPro" id="IPR028344">
    <property type="entry name" value="ParE1/4"/>
</dbReference>
<evidence type="ECO:0000313" key="5">
    <source>
        <dbReference type="Proteomes" id="UP000825799"/>
    </source>
</evidence>
<dbReference type="PIRSF" id="PIRSF029218">
    <property type="entry name" value="ParE"/>
    <property type="match status" value="1"/>
</dbReference>
<dbReference type="RefSeq" id="WP_220303684.1">
    <property type="nucleotide sequence ID" value="NZ_CP080590.1"/>
</dbReference>
<name>A0ABX8W8D5_9HYPH</name>
<organism evidence="4 5">
    <name type="scientific">Devosia salina</name>
    <dbReference type="NCBI Taxonomy" id="2860336"/>
    <lineage>
        <taxon>Bacteria</taxon>
        <taxon>Pseudomonadati</taxon>
        <taxon>Pseudomonadota</taxon>
        <taxon>Alphaproteobacteria</taxon>
        <taxon>Hyphomicrobiales</taxon>
        <taxon>Devosiaceae</taxon>
        <taxon>Devosia</taxon>
    </lineage>
</organism>
<evidence type="ECO:0000256" key="3">
    <source>
        <dbReference type="PIRNR" id="PIRNR029218"/>
    </source>
</evidence>
<gene>
    <name evidence="4" type="ORF">K1X15_11185</name>
</gene>